<feature type="transmembrane region" description="Helical" evidence="12">
    <location>
        <begin position="145"/>
        <end position="166"/>
    </location>
</feature>
<gene>
    <name evidence="16" type="ORF">HCT14_01405</name>
</gene>
<evidence type="ECO:0000256" key="12">
    <source>
        <dbReference type="SAM" id="Phobius"/>
    </source>
</evidence>
<feature type="transmembrane region" description="Helical" evidence="12">
    <location>
        <begin position="204"/>
        <end position="223"/>
    </location>
</feature>
<keyword evidence="4" id="KW-0762">Sugar transport</keyword>
<feature type="transmembrane region" description="Helical" evidence="12">
    <location>
        <begin position="262"/>
        <end position="286"/>
    </location>
</feature>
<dbReference type="CDD" id="cd00212">
    <property type="entry name" value="PTS_IIB_glc"/>
    <property type="match status" value="1"/>
</dbReference>
<dbReference type="InterPro" id="IPR001127">
    <property type="entry name" value="PTS_EIIA_1_perm"/>
</dbReference>
<keyword evidence="3" id="KW-1003">Cell membrane</keyword>
<evidence type="ECO:0000259" key="14">
    <source>
        <dbReference type="PROSITE" id="PS51098"/>
    </source>
</evidence>
<dbReference type="PROSITE" id="PS51103">
    <property type="entry name" value="PTS_EIIC_TYPE_1"/>
    <property type="match status" value="1"/>
</dbReference>
<name>A0A968GCZ7_9SPIO</name>
<keyword evidence="9 12" id="KW-1133">Transmembrane helix</keyword>
<dbReference type="PANTHER" id="PTHR30175:SF1">
    <property type="entry name" value="PTS SYSTEM ARBUTIN-, CELLOBIOSE-, AND SALICIN-SPECIFIC EIIBC COMPONENT-RELATED"/>
    <property type="match status" value="1"/>
</dbReference>
<evidence type="ECO:0000256" key="4">
    <source>
        <dbReference type="ARBA" id="ARBA00022597"/>
    </source>
</evidence>
<reference evidence="16 17" key="1">
    <citation type="submission" date="2020-03" db="EMBL/GenBank/DDBJ databases">
        <title>Spirochaetal bacteria isolated from arthropods constitute a novel genus Entomospira genus novum within the order Spirochaetales.</title>
        <authorList>
            <person name="Grana-Miraglia L."/>
            <person name="Sikutova S."/>
            <person name="Fingerle V."/>
            <person name="Sing A."/>
            <person name="Castillo-Ramirez S."/>
            <person name="Margos G."/>
            <person name="Rudolf I."/>
        </authorList>
    </citation>
    <scope>NUCLEOTIDE SEQUENCE [LARGE SCALE GENOMIC DNA]</scope>
    <source>
        <strain evidence="16 17">BR193</strain>
    </source>
</reference>
<feature type="transmembrane region" description="Helical" evidence="12">
    <location>
        <begin position="377"/>
        <end position="396"/>
    </location>
</feature>
<keyword evidence="17" id="KW-1185">Reference proteome</keyword>
<keyword evidence="10 12" id="KW-0472">Membrane</keyword>
<feature type="transmembrane region" description="Helical" evidence="12">
    <location>
        <begin position="173"/>
        <end position="198"/>
    </location>
</feature>
<dbReference type="PROSITE" id="PS51098">
    <property type="entry name" value="PTS_EIIB_TYPE_1"/>
    <property type="match status" value="1"/>
</dbReference>
<dbReference type="Pfam" id="PF00367">
    <property type="entry name" value="PTS_EIIB"/>
    <property type="match status" value="1"/>
</dbReference>
<dbReference type="GO" id="GO:0005886">
    <property type="term" value="C:plasma membrane"/>
    <property type="evidence" value="ECO:0007669"/>
    <property type="project" value="UniProtKB-SubCell"/>
</dbReference>
<dbReference type="InterPro" id="IPR050558">
    <property type="entry name" value="PTS_Sugar-Specific_Components"/>
</dbReference>
<dbReference type="SUPFAM" id="SSF51261">
    <property type="entry name" value="Duplicated hybrid motif"/>
    <property type="match status" value="1"/>
</dbReference>
<evidence type="ECO:0000259" key="15">
    <source>
        <dbReference type="PROSITE" id="PS51103"/>
    </source>
</evidence>
<dbReference type="GO" id="GO:0008982">
    <property type="term" value="F:protein-N(PI)-phosphohistidine-sugar phosphotransferase activity"/>
    <property type="evidence" value="ECO:0007669"/>
    <property type="project" value="InterPro"/>
</dbReference>
<dbReference type="Pfam" id="PF02378">
    <property type="entry name" value="PTS_EIIC"/>
    <property type="match status" value="1"/>
</dbReference>
<dbReference type="EMBL" id="JAATLJ010000001">
    <property type="protein sequence ID" value="NIZ40174.1"/>
    <property type="molecule type" value="Genomic_DNA"/>
</dbReference>
<dbReference type="Gene3D" id="2.70.70.10">
    <property type="entry name" value="Glucose Permease (Domain IIA)"/>
    <property type="match status" value="1"/>
</dbReference>
<dbReference type="InterPro" id="IPR001996">
    <property type="entry name" value="PTS_IIB_1"/>
</dbReference>
<feature type="transmembrane region" description="Helical" evidence="12">
    <location>
        <begin position="113"/>
        <end position="133"/>
    </location>
</feature>
<dbReference type="GO" id="GO:0090589">
    <property type="term" value="F:protein-phosphocysteine-trehalose phosphotransferase system transporter activity"/>
    <property type="evidence" value="ECO:0007669"/>
    <property type="project" value="TreeGrafter"/>
</dbReference>
<dbReference type="PROSITE" id="PS51093">
    <property type="entry name" value="PTS_EIIA_TYPE_1"/>
    <property type="match status" value="1"/>
</dbReference>
<feature type="active site" description="Phosphocysteine intermediate; for EIIB activity" evidence="11">
    <location>
        <position position="26"/>
    </location>
</feature>
<evidence type="ECO:0000256" key="8">
    <source>
        <dbReference type="ARBA" id="ARBA00022777"/>
    </source>
</evidence>
<dbReference type="Proteomes" id="UP000711995">
    <property type="component" value="Unassembled WGS sequence"/>
</dbReference>
<dbReference type="Pfam" id="PF00358">
    <property type="entry name" value="PTS_EIIA_1"/>
    <property type="match status" value="1"/>
</dbReference>
<keyword evidence="8" id="KW-0418">Kinase</keyword>
<dbReference type="PROSITE" id="PS00371">
    <property type="entry name" value="PTS_EIIA_TYPE_1_HIS"/>
    <property type="match status" value="1"/>
</dbReference>
<evidence type="ECO:0000313" key="17">
    <source>
        <dbReference type="Proteomes" id="UP000711995"/>
    </source>
</evidence>
<dbReference type="GO" id="GO:0009401">
    <property type="term" value="P:phosphoenolpyruvate-dependent sugar phosphotransferase system"/>
    <property type="evidence" value="ECO:0007669"/>
    <property type="project" value="UniProtKB-KW"/>
</dbReference>
<dbReference type="Gene3D" id="3.30.1360.60">
    <property type="entry name" value="Glucose permease domain IIB"/>
    <property type="match status" value="1"/>
</dbReference>
<dbReference type="SUPFAM" id="SSF55604">
    <property type="entry name" value="Glucose permease domain IIB"/>
    <property type="match status" value="1"/>
</dbReference>
<dbReference type="InterPro" id="IPR003352">
    <property type="entry name" value="PTS_EIIC"/>
</dbReference>
<keyword evidence="2" id="KW-0813">Transport</keyword>
<feature type="transmembrane region" description="Helical" evidence="12">
    <location>
        <begin position="318"/>
        <end position="339"/>
    </location>
</feature>
<dbReference type="InterPro" id="IPR036878">
    <property type="entry name" value="Glu_permease_IIB"/>
</dbReference>
<dbReference type="PANTHER" id="PTHR30175">
    <property type="entry name" value="PHOSPHOTRANSFERASE SYSTEM TRANSPORT PROTEIN"/>
    <property type="match status" value="1"/>
</dbReference>
<sequence length="593" mass="63756">MKYEQFNTQLLTLLGGKKNIKSVAHCTTRLRLTLHKSKLAQKKEIEKLDGVIGVVENRIAYQIIIGTQVTDIYNELIQLVGINHPSDSDGRSKGIKGVVQSIMVVVSETMSSIVELLLAAGLVAGVLTILTMSKVLDANSSTVQIFSAISSATFYFLPILVASAAAKRFGINPYVAIVLAATLLSSGINGAEGLILFGVPLKPIVYANSFIPILLAVWFLALVIKQLQLWLPKALHYFLLSALALSIVLPVTLLFFGPIGEWIGLGISAFLYALSESIGNWFVVMLYAAFQPFLIVFGAGNFVTPIVVHSFATQGYDPIFFAATISDFGVAGAMLGYFLRAKIQKEKQLFGTVGLSAFMGITEPAIFGAFLKYRRPFLAVMIGGGVGGLLAGLMGVKRTVYAWGLAGLPTYLDGGVRNFIWMMISVIISFVVAGITAYGLGFPKAKEHFEDEEGVSIEEPSAIVKILEKTAQGEVIPLSMVQDQAFSFGALGKGIGIVPHADTCEVLSPVDGVITLVYPTKHAYGLQTASGTEILIHIGIDTVNLQGKYFDSFVSMGNHVKVGDKLASYQVSKLRKASIDPTIMVVLINEGEI</sequence>
<evidence type="ECO:0000256" key="11">
    <source>
        <dbReference type="PROSITE-ProRule" id="PRU00421"/>
    </source>
</evidence>
<evidence type="ECO:0000256" key="1">
    <source>
        <dbReference type="ARBA" id="ARBA00004651"/>
    </source>
</evidence>
<evidence type="ECO:0000256" key="5">
    <source>
        <dbReference type="ARBA" id="ARBA00022679"/>
    </source>
</evidence>
<feature type="domain" description="PTS EIIC type-1" evidence="15">
    <location>
        <begin position="104"/>
        <end position="454"/>
    </location>
</feature>
<proteinExistence type="predicted"/>
<feature type="domain" description="PTS EIIB type-1" evidence="14">
    <location>
        <begin position="4"/>
        <end position="86"/>
    </location>
</feature>
<keyword evidence="5" id="KW-0808">Transferase</keyword>
<evidence type="ECO:0000256" key="2">
    <source>
        <dbReference type="ARBA" id="ARBA00022448"/>
    </source>
</evidence>
<organism evidence="16 17">
    <name type="scientific">Entomospira entomophila</name>
    <dbReference type="NCBI Taxonomy" id="2719988"/>
    <lineage>
        <taxon>Bacteria</taxon>
        <taxon>Pseudomonadati</taxon>
        <taxon>Spirochaetota</taxon>
        <taxon>Spirochaetia</taxon>
        <taxon>Spirochaetales</taxon>
        <taxon>Spirochaetaceae</taxon>
        <taxon>Entomospira</taxon>
    </lineage>
</organism>
<evidence type="ECO:0000256" key="10">
    <source>
        <dbReference type="ARBA" id="ARBA00023136"/>
    </source>
</evidence>
<evidence type="ECO:0000256" key="9">
    <source>
        <dbReference type="ARBA" id="ARBA00022989"/>
    </source>
</evidence>
<dbReference type="InterPro" id="IPR018113">
    <property type="entry name" value="PTrfase_EIIB_Cys"/>
</dbReference>
<comment type="caution">
    <text evidence="16">The sequence shown here is derived from an EMBL/GenBank/DDBJ whole genome shotgun (WGS) entry which is preliminary data.</text>
</comment>
<dbReference type="AlphaFoldDB" id="A0A968GCZ7"/>
<feature type="transmembrane region" description="Helical" evidence="12">
    <location>
        <begin position="235"/>
        <end position="256"/>
    </location>
</feature>
<dbReference type="InterPro" id="IPR011055">
    <property type="entry name" value="Dup_hybrid_motif"/>
</dbReference>
<dbReference type="InterPro" id="IPR013013">
    <property type="entry name" value="PTS_EIIC_1"/>
</dbReference>
<evidence type="ECO:0000259" key="13">
    <source>
        <dbReference type="PROSITE" id="PS51093"/>
    </source>
</evidence>
<dbReference type="FunFam" id="3.30.1360.60:FF:000001">
    <property type="entry name" value="PTS system glucose-specific IIBC component PtsG"/>
    <property type="match status" value="1"/>
</dbReference>
<evidence type="ECO:0000256" key="6">
    <source>
        <dbReference type="ARBA" id="ARBA00022683"/>
    </source>
</evidence>
<dbReference type="GO" id="GO:0016301">
    <property type="term" value="F:kinase activity"/>
    <property type="evidence" value="ECO:0007669"/>
    <property type="project" value="UniProtKB-KW"/>
</dbReference>
<protein>
    <submittedName>
        <fullName evidence="16">PTS transporter subunit EIIC</fullName>
    </submittedName>
</protein>
<dbReference type="GO" id="GO:0015771">
    <property type="term" value="P:trehalose transport"/>
    <property type="evidence" value="ECO:0007669"/>
    <property type="project" value="TreeGrafter"/>
</dbReference>
<evidence type="ECO:0000256" key="7">
    <source>
        <dbReference type="ARBA" id="ARBA00022692"/>
    </source>
</evidence>
<dbReference type="NCBIfam" id="TIGR00830">
    <property type="entry name" value="PTBA"/>
    <property type="match status" value="1"/>
</dbReference>
<feature type="transmembrane region" description="Helical" evidence="12">
    <location>
        <begin position="293"/>
        <end position="312"/>
    </location>
</feature>
<accession>A0A968GCZ7</accession>
<feature type="domain" description="PTS EIIA type-1" evidence="13">
    <location>
        <begin position="483"/>
        <end position="589"/>
    </location>
</feature>
<evidence type="ECO:0000256" key="3">
    <source>
        <dbReference type="ARBA" id="ARBA00022475"/>
    </source>
</evidence>
<comment type="subcellular location">
    <subcellularLocation>
        <location evidence="1">Cell membrane</location>
        <topology evidence="1">Multi-pass membrane protein</topology>
    </subcellularLocation>
</comment>
<evidence type="ECO:0000313" key="16">
    <source>
        <dbReference type="EMBL" id="NIZ40174.1"/>
    </source>
</evidence>
<feature type="transmembrane region" description="Helical" evidence="12">
    <location>
        <begin position="419"/>
        <end position="440"/>
    </location>
</feature>
<keyword evidence="6" id="KW-0598">Phosphotransferase system</keyword>
<keyword evidence="7 12" id="KW-0812">Transmembrane</keyword>